<dbReference type="InterPro" id="IPR045159">
    <property type="entry name" value="DCAF7-like"/>
</dbReference>
<evidence type="ECO:0000256" key="4">
    <source>
        <dbReference type="SAM" id="MobiDB-lite"/>
    </source>
</evidence>
<dbReference type="VEuPathDB" id="FungiDB:CXQ85_003642"/>
<feature type="region of interest" description="Disordered" evidence="4">
    <location>
        <begin position="1"/>
        <end position="47"/>
    </location>
</feature>
<dbReference type="PANTHER" id="PTHR19919">
    <property type="entry name" value="WD REPEAT CONTAINING PROTEIN"/>
    <property type="match status" value="1"/>
</dbReference>
<dbReference type="InterPro" id="IPR015943">
    <property type="entry name" value="WD40/YVTN_repeat-like_dom_sf"/>
</dbReference>
<dbReference type="SUPFAM" id="SSF50978">
    <property type="entry name" value="WD40 repeat-like"/>
    <property type="match status" value="1"/>
</dbReference>
<dbReference type="Gene3D" id="2.130.10.10">
    <property type="entry name" value="YVTN repeat-like/Quinoprotein amine dehydrogenase"/>
    <property type="match status" value="1"/>
</dbReference>
<dbReference type="AlphaFoldDB" id="A0A2V1AQ01"/>
<feature type="compositionally biased region" description="Polar residues" evidence="4">
    <location>
        <begin position="23"/>
        <end position="40"/>
    </location>
</feature>
<reference evidence="5 6" key="1">
    <citation type="submission" date="2017-12" db="EMBL/GenBank/DDBJ databases">
        <title>Genome Sequence of a Multidrug-Resistant Candida haemulonii Isolate from a Patient with Chronic Leg Ulcers in Israel.</title>
        <authorList>
            <person name="Chow N.A."/>
            <person name="Gade L."/>
            <person name="Batra D."/>
            <person name="Rowe L.A."/>
            <person name="Ben-Ami R."/>
            <person name="Loparev V.N."/>
            <person name="Litvintseva A.P."/>
        </authorList>
    </citation>
    <scope>NUCLEOTIDE SEQUENCE [LARGE SCALE GENOMIC DNA]</scope>
    <source>
        <strain evidence="5 6">B11899</strain>
    </source>
</reference>
<evidence type="ECO:0000256" key="2">
    <source>
        <dbReference type="ARBA" id="ARBA00022737"/>
    </source>
</evidence>
<keyword evidence="2" id="KW-0677">Repeat</keyword>
<proteinExistence type="predicted"/>
<sequence>MEWQQLRPKRSSISGLSQSGGSYNSYPLSPTGPQAQSNSRFAYPNYPPDEKTVQDNLYFQSGTAASDRASYYSSQHPLFCADWVSSDPTNDWVVLSSFREGYQNRVQVVHGSLYTHKEEEESDEKDCSSGIVSPTVSEESSSSEESRAKDSPSCSTGAFDWTNVAETAVEYPLTNVQWDPQMQHSSGGVLRLGASSEVLRLYKVDQDPEKLKVDGRFPLVQTHLLANNSTANTSSNGDAHDINTFPPVTSFDWNKTDSSIIITSSVDTTCTVWDLNRSHSLGKDRDTAHVKTQLIAHDSEVFDVKFLHQSTNVFASVSNDGSMRVFDLRSLEHSTIIYEPTRAPPLASSVPTTAQAHYNPQALLKLSTSNIDQHNLATVGVNSNQVLVIDMRMPGLPVVKLDCSFGGMSQAAVNTIQWHPATNWLATAGDDCQALVWDLRNGNSTKASDVGTVMDTPMLAYNEELEVNNVCWRQNSGDWLGVISGKGFQALQV</sequence>
<comment type="caution">
    <text evidence="5">The sequence shown here is derived from an EMBL/GenBank/DDBJ whole genome shotgun (WGS) entry which is preliminary data.</text>
</comment>
<dbReference type="Pfam" id="PF00400">
    <property type="entry name" value="WD40"/>
    <property type="match status" value="3"/>
</dbReference>
<organism evidence="5 6">
    <name type="scientific">Candidozyma haemuli</name>
    <dbReference type="NCBI Taxonomy" id="45357"/>
    <lineage>
        <taxon>Eukaryota</taxon>
        <taxon>Fungi</taxon>
        <taxon>Dikarya</taxon>
        <taxon>Ascomycota</taxon>
        <taxon>Saccharomycotina</taxon>
        <taxon>Pichiomycetes</taxon>
        <taxon>Metschnikowiaceae</taxon>
        <taxon>Candidozyma</taxon>
    </lineage>
</organism>
<dbReference type="PROSITE" id="PS00678">
    <property type="entry name" value="WD_REPEATS_1"/>
    <property type="match status" value="1"/>
</dbReference>
<dbReference type="RefSeq" id="XP_025340724.1">
    <property type="nucleotide sequence ID" value="XM_025487276.1"/>
</dbReference>
<dbReference type="Proteomes" id="UP000244309">
    <property type="component" value="Unassembled WGS sequence"/>
</dbReference>
<gene>
    <name evidence="5" type="ORF">CXQ85_003642</name>
</gene>
<dbReference type="InterPro" id="IPR019775">
    <property type="entry name" value="WD40_repeat_CS"/>
</dbReference>
<feature type="region of interest" description="Disordered" evidence="4">
    <location>
        <begin position="115"/>
        <end position="155"/>
    </location>
</feature>
<keyword evidence="6" id="KW-1185">Reference proteome</keyword>
<dbReference type="GeneID" id="37008972"/>
<dbReference type="InterPro" id="IPR001680">
    <property type="entry name" value="WD40_rpt"/>
</dbReference>
<keyword evidence="1 3" id="KW-0853">WD repeat</keyword>
<feature type="compositionally biased region" description="Low complexity" evidence="4">
    <location>
        <begin position="11"/>
        <end position="22"/>
    </location>
</feature>
<evidence type="ECO:0000313" key="5">
    <source>
        <dbReference type="EMBL" id="PVH19784.1"/>
    </source>
</evidence>
<dbReference type="STRING" id="45357.A0A2V1AQ01"/>
<feature type="repeat" description="WD" evidence="3">
    <location>
        <begin position="294"/>
        <end position="336"/>
    </location>
</feature>
<evidence type="ECO:0000313" key="6">
    <source>
        <dbReference type="Proteomes" id="UP000244309"/>
    </source>
</evidence>
<accession>A0A2V1AQ01</accession>
<dbReference type="EMBL" id="PKFO01000002">
    <property type="protein sequence ID" value="PVH19784.1"/>
    <property type="molecule type" value="Genomic_DNA"/>
</dbReference>
<dbReference type="SMART" id="SM00320">
    <property type="entry name" value="WD40"/>
    <property type="match status" value="3"/>
</dbReference>
<dbReference type="InterPro" id="IPR036322">
    <property type="entry name" value="WD40_repeat_dom_sf"/>
</dbReference>
<evidence type="ECO:0000256" key="3">
    <source>
        <dbReference type="PROSITE-ProRule" id="PRU00221"/>
    </source>
</evidence>
<evidence type="ECO:0000256" key="1">
    <source>
        <dbReference type="ARBA" id="ARBA00022574"/>
    </source>
</evidence>
<protein>
    <submittedName>
        <fullName evidence="5">Uncharacterized protein</fullName>
    </submittedName>
</protein>
<dbReference type="OrthoDB" id="1284551at2759"/>
<dbReference type="PROSITE" id="PS50082">
    <property type="entry name" value="WD_REPEATS_2"/>
    <property type="match status" value="2"/>
</dbReference>
<feature type="repeat" description="WD" evidence="3">
    <location>
        <begin position="413"/>
        <end position="447"/>
    </location>
</feature>
<name>A0A2V1AQ01_9ASCO</name>